<dbReference type="PROSITE" id="PS51257">
    <property type="entry name" value="PROKAR_LIPOPROTEIN"/>
    <property type="match status" value="1"/>
</dbReference>
<feature type="signal peptide" evidence="1">
    <location>
        <begin position="1"/>
        <end position="19"/>
    </location>
</feature>
<feature type="domain" description="DUF5666" evidence="2">
    <location>
        <begin position="187"/>
        <end position="242"/>
    </location>
</feature>
<evidence type="ECO:0000256" key="1">
    <source>
        <dbReference type="SAM" id="SignalP"/>
    </source>
</evidence>
<organism evidence="3">
    <name type="scientific">Oceanithermus profundus</name>
    <dbReference type="NCBI Taxonomy" id="187137"/>
    <lineage>
        <taxon>Bacteria</taxon>
        <taxon>Thermotogati</taxon>
        <taxon>Deinococcota</taxon>
        <taxon>Deinococci</taxon>
        <taxon>Thermales</taxon>
        <taxon>Thermaceae</taxon>
        <taxon>Oceanithermus</taxon>
    </lineage>
</organism>
<name>A0A7C4V4S8_9DEIN</name>
<keyword evidence="1" id="KW-0732">Signal</keyword>
<accession>A0A7C4V4S8</accession>
<dbReference type="EMBL" id="DRPZ01000011">
    <property type="protein sequence ID" value="HGY08511.1"/>
    <property type="molecule type" value="Genomic_DNA"/>
</dbReference>
<evidence type="ECO:0000259" key="2">
    <source>
        <dbReference type="Pfam" id="PF18914"/>
    </source>
</evidence>
<feature type="domain" description="DUF5666" evidence="2">
    <location>
        <begin position="100"/>
        <end position="169"/>
    </location>
</feature>
<feature type="chain" id="PRO_5027921891" description="DUF5666 domain-containing protein" evidence="1">
    <location>
        <begin position="20"/>
        <end position="398"/>
    </location>
</feature>
<dbReference type="Proteomes" id="UP000885759">
    <property type="component" value="Unassembled WGS sequence"/>
</dbReference>
<protein>
    <recommendedName>
        <fullName evidence="2">DUF5666 domain-containing protein</fullName>
    </recommendedName>
</protein>
<evidence type="ECO:0000313" key="3">
    <source>
        <dbReference type="EMBL" id="HGY08511.1"/>
    </source>
</evidence>
<dbReference type="AlphaFoldDB" id="A0A7C4V4S8"/>
<sequence length="398" mass="41219">MRNKIVQGLLALGTVLLLAACGTQFNGGAEQGVTVAGVVGGTVSNPTLAGAELDLSTASVTVNDEGEQTSVVPGVVIEASGNYSGNTLNVRAADVRIEVKGPIASIDPQAMQLSVVGQTVTADANTHIYGEGPDDAKTQLAFADLQVGDYVEVSGVRDASGGIMATMIERKQVDPQDSDYSKVEIVGTATNLDTAAKTFQLGGLTVDYAGAEVEGVPAEGAFVKVKGTIDPDSGAFTATKVKFKNPDQQGHAGKIELCGPITGLDEAAQTFGLLEYTVDYSAAAVEGQLADGLYVKVKGTPSDSDPSLIQATKVKVKDADDELGKVEGPVESLDAAAMLITVNGQTFWADASTIVKQDDPDALISFAQIQVGDRVTVKYDSQTDADGHYHAAKIKVKH</sequence>
<dbReference type="Pfam" id="PF18914">
    <property type="entry name" value="DUF5666"/>
    <property type="match status" value="4"/>
</dbReference>
<feature type="domain" description="DUF5666" evidence="2">
    <location>
        <begin position="327"/>
        <end position="395"/>
    </location>
</feature>
<dbReference type="InterPro" id="IPR043724">
    <property type="entry name" value="DUF5666"/>
</dbReference>
<reference evidence="3" key="1">
    <citation type="journal article" date="2020" name="mSystems">
        <title>Genome- and Community-Level Interaction Insights into Carbon Utilization and Element Cycling Functions of Hydrothermarchaeota in Hydrothermal Sediment.</title>
        <authorList>
            <person name="Zhou Z."/>
            <person name="Liu Y."/>
            <person name="Xu W."/>
            <person name="Pan J."/>
            <person name="Luo Z.H."/>
            <person name="Li M."/>
        </authorList>
    </citation>
    <scope>NUCLEOTIDE SEQUENCE [LARGE SCALE GENOMIC DNA]</scope>
    <source>
        <strain evidence="3">HyVt-570</strain>
    </source>
</reference>
<feature type="domain" description="DUF5666" evidence="2">
    <location>
        <begin position="259"/>
        <end position="314"/>
    </location>
</feature>
<comment type="caution">
    <text evidence="3">The sequence shown here is derived from an EMBL/GenBank/DDBJ whole genome shotgun (WGS) entry which is preliminary data.</text>
</comment>
<proteinExistence type="predicted"/>
<gene>
    <name evidence="3" type="ORF">ENK37_00420</name>
</gene>